<dbReference type="FunFam" id="3.40.50.300:FF:000134">
    <property type="entry name" value="Iron-enterobactin ABC transporter ATP-binding protein"/>
    <property type="match status" value="1"/>
</dbReference>
<proteinExistence type="predicted"/>
<dbReference type="Gene3D" id="3.40.50.300">
    <property type="entry name" value="P-loop containing nucleotide triphosphate hydrolases"/>
    <property type="match status" value="1"/>
</dbReference>
<dbReference type="AlphaFoldDB" id="A0A140LEE6"/>
<comment type="caution">
    <text evidence="6">The sequence shown here is derived from an EMBL/GenBank/DDBJ whole genome shotgun (WGS) entry which is preliminary data.</text>
</comment>
<dbReference type="PATRIC" id="fig|520762.4.peg.91"/>
<dbReference type="InterPro" id="IPR003439">
    <property type="entry name" value="ABC_transporter-like_ATP-bd"/>
</dbReference>
<dbReference type="PANTHER" id="PTHR42794">
    <property type="entry name" value="HEMIN IMPORT ATP-BINDING PROTEIN HMUV"/>
    <property type="match status" value="1"/>
</dbReference>
<evidence type="ECO:0000313" key="6">
    <source>
        <dbReference type="EMBL" id="KXG78921.1"/>
    </source>
</evidence>
<gene>
    <name evidence="6" type="primary">yusV_1</name>
    <name evidence="6" type="ORF">AN619_00800</name>
</gene>
<sequence>MAMEVDIRNISFQYGNRTILDNVSLTIKAGSFTSIIGPNGSGKSTLLKNISASLKPNRGTVMLGERDVGLMTSKEIARHVAVVPQETHVAFSFSVFDIVMMGRSPYLRRFQKESPADFQIVRQAMEQTGTWGLKDRPIDELSGGERQRVIIARALAQAPTLILLDEPTSHLDIQHQIEILELLETLCKEKGLTVVAVLHDMNLAARYSSDLVLLKNGKIVEVGNAEQVITYENLKKVYAMEMIIERNPFTGTPYMIPLFTRKEKKHDQS</sequence>
<dbReference type="OrthoDB" id="9799337at2"/>
<keyword evidence="4" id="KW-1278">Translocase</keyword>
<dbReference type="CDD" id="cd03214">
    <property type="entry name" value="ABC_Iron-Siderophores_B12_Hemin"/>
    <property type="match status" value="1"/>
</dbReference>
<evidence type="ECO:0000256" key="3">
    <source>
        <dbReference type="ARBA" id="ARBA00022840"/>
    </source>
</evidence>
<dbReference type="PROSITE" id="PS00211">
    <property type="entry name" value="ABC_TRANSPORTER_1"/>
    <property type="match status" value="1"/>
</dbReference>
<protein>
    <submittedName>
        <fullName evidence="6">Putative siderophore transport system ATP-binding protein YusV</fullName>
    </submittedName>
</protein>
<dbReference type="RefSeq" id="WP_068553956.1">
    <property type="nucleotide sequence ID" value="NZ_LOEE01000003.1"/>
</dbReference>
<keyword evidence="3 6" id="KW-0067">ATP-binding</keyword>
<dbReference type="InterPro" id="IPR003593">
    <property type="entry name" value="AAA+_ATPase"/>
</dbReference>
<dbReference type="GO" id="GO:0005524">
    <property type="term" value="F:ATP binding"/>
    <property type="evidence" value="ECO:0007669"/>
    <property type="project" value="UniProtKB-KW"/>
</dbReference>
<reference evidence="6 7" key="1">
    <citation type="submission" date="2015-12" db="EMBL/GenBank/DDBJ databases">
        <title>Draft genome sequence of the thermoanaerobe Thermotalea metallivorans, an isolate from the runoff channel of the Great Artesian Basin, Australia.</title>
        <authorList>
            <person name="Patel B.K."/>
        </authorList>
    </citation>
    <scope>NUCLEOTIDE SEQUENCE [LARGE SCALE GENOMIC DNA]</scope>
    <source>
        <strain evidence="6 7">B2-1</strain>
    </source>
</reference>
<evidence type="ECO:0000256" key="4">
    <source>
        <dbReference type="ARBA" id="ARBA00022967"/>
    </source>
</evidence>
<dbReference type="InterPro" id="IPR027417">
    <property type="entry name" value="P-loop_NTPase"/>
</dbReference>
<dbReference type="GO" id="GO:0016887">
    <property type="term" value="F:ATP hydrolysis activity"/>
    <property type="evidence" value="ECO:0007669"/>
    <property type="project" value="InterPro"/>
</dbReference>
<keyword evidence="2" id="KW-0547">Nucleotide-binding</keyword>
<feature type="domain" description="ABC transporter" evidence="5">
    <location>
        <begin position="5"/>
        <end position="241"/>
    </location>
</feature>
<name>A0A140LEE6_9FIRM</name>
<dbReference type="Proteomes" id="UP000070456">
    <property type="component" value="Unassembled WGS sequence"/>
</dbReference>
<evidence type="ECO:0000256" key="2">
    <source>
        <dbReference type="ARBA" id="ARBA00022741"/>
    </source>
</evidence>
<dbReference type="PANTHER" id="PTHR42794:SF1">
    <property type="entry name" value="HEMIN IMPORT ATP-BINDING PROTEIN HMUV"/>
    <property type="match status" value="1"/>
</dbReference>
<dbReference type="SUPFAM" id="SSF52540">
    <property type="entry name" value="P-loop containing nucleoside triphosphate hydrolases"/>
    <property type="match status" value="1"/>
</dbReference>
<dbReference type="Pfam" id="PF00005">
    <property type="entry name" value="ABC_tran"/>
    <property type="match status" value="1"/>
</dbReference>
<keyword evidence="7" id="KW-1185">Reference proteome</keyword>
<evidence type="ECO:0000259" key="5">
    <source>
        <dbReference type="PROSITE" id="PS50893"/>
    </source>
</evidence>
<organism evidence="6 7">
    <name type="scientific">Thermotalea metallivorans</name>
    <dbReference type="NCBI Taxonomy" id="520762"/>
    <lineage>
        <taxon>Bacteria</taxon>
        <taxon>Bacillati</taxon>
        <taxon>Bacillota</taxon>
        <taxon>Clostridia</taxon>
        <taxon>Peptostreptococcales</taxon>
        <taxon>Thermotaleaceae</taxon>
        <taxon>Thermotalea</taxon>
    </lineage>
</organism>
<dbReference type="SMART" id="SM00382">
    <property type="entry name" value="AAA"/>
    <property type="match status" value="1"/>
</dbReference>
<evidence type="ECO:0000313" key="7">
    <source>
        <dbReference type="Proteomes" id="UP000070456"/>
    </source>
</evidence>
<dbReference type="InterPro" id="IPR017871">
    <property type="entry name" value="ABC_transporter-like_CS"/>
</dbReference>
<dbReference type="STRING" id="520762.AN619_00800"/>
<accession>A0A140LEE6</accession>
<keyword evidence="1" id="KW-0813">Transport</keyword>
<dbReference type="NCBIfam" id="NF010068">
    <property type="entry name" value="PRK13548.1"/>
    <property type="match status" value="1"/>
</dbReference>
<evidence type="ECO:0000256" key="1">
    <source>
        <dbReference type="ARBA" id="ARBA00022448"/>
    </source>
</evidence>
<dbReference type="PROSITE" id="PS50893">
    <property type="entry name" value="ABC_TRANSPORTER_2"/>
    <property type="match status" value="1"/>
</dbReference>
<dbReference type="EMBL" id="LOEE01000003">
    <property type="protein sequence ID" value="KXG78921.1"/>
    <property type="molecule type" value="Genomic_DNA"/>
</dbReference>